<dbReference type="Pfam" id="PF14903">
    <property type="entry name" value="WG_beta_rep"/>
    <property type="match status" value="3"/>
</dbReference>
<dbReference type="Proteomes" id="UP000464378">
    <property type="component" value="Chromosome"/>
</dbReference>
<dbReference type="InParanoid" id="A0A6C2YX30"/>
<proteinExistence type="predicted"/>
<accession>A0A6C2YX30</accession>
<dbReference type="PANTHER" id="PTHR37841:SF1">
    <property type="entry name" value="DUF3298 DOMAIN-CONTAINING PROTEIN"/>
    <property type="match status" value="1"/>
</dbReference>
<dbReference type="KEGG" id="tim:GMBLW1_38010"/>
<organism evidence="1">
    <name type="scientific">Tuwongella immobilis</name>
    <dbReference type="NCBI Taxonomy" id="692036"/>
    <lineage>
        <taxon>Bacteria</taxon>
        <taxon>Pseudomonadati</taxon>
        <taxon>Planctomycetota</taxon>
        <taxon>Planctomycetia</taxon>
        <taxon>Gemmatales</taxon>
        <taxon>Gemmataceae</taxon>
        <taxon>Tuwongella</taxon>
    </lineage>
</organism>
<reference evidence="1" key="1">
    <citation type="submission" date="2019-04" db="EMBL/GenBank/DDBJ databases">
        <authorList>
            <consortium name="Science for Life Laboratories"/>
        </authorList>
    </citation>
    <scope>NUCLEOTIDE SEQUENCE</scope>
    <source>
        <strain evidence="1">MBLW1</strain>
    </source>
</reference>
<sequence length="344" mass="38544">METMKTYGMIDLHGNWVVQPKYQNLGSRTLGISTIRLHHGSVGYLFSNGEEFFIKVTDLTSLSAFTGIGTAEFETDDHGFIDLKGIRFGKRKYESLSPNLNGAYHATEDCNAPTSGVVDLQENWIVPPVYAQVNPLVGWGYQCFLPIELTEEELETAGPIQQYCHWFDLNGKQLCPHLPLFELLSSDDPFVVVYHEASNGPTSSLYHSNGQEIQAVPSHILHRYGFSNGLAPACFADNLDQYGYVNMNYEWVIAPQFSEASTFSKWGTAIVKTKNSYGIIRRDGSYIIPPHYRFSIRGGNCGRYIFQDNRTKKYGAFDILGNLVIPPTLDYLSPFYEGVSVASP</sequence>
<evidence type="ECO:0000313" key="1">
    <source>
        <dbReference type="EMBL" id="VIP05392.1"/>
    </source>
</evidence>
<protein>
    <submittedName>
        <fullName evidence="1">Uncharacterized protein</fullName>
    </submittedName>
</protein>
<dbReference type="EMBL" id="LR586016">
    <property type="protein sequence ID" value="VIP05392.1"/>
    <property type="molecule type" value="Genomic_DNA"/>
</dbReference>
<dbReference type="PANTHER" id="PTHR37841">
    <property type="entry name" value="GLR2918 PROTEIN"/>
    <property type="match status" value="1"/>
</dbReference>
<name>A0A6C2YX30_9BACT</name>
<dbReference type="EMBL" id="LR593887">
    <property type="protein sequence ID" value="VTS08140.1"/>
    <property type="molecule type" value="Genomic_DNA"/>
</dbReference>
<dbReference type="AlphaFoldDB" id="A0A6C2YX30"/>
<gene>
    <name evidence="1" type="ORF">GMBLW1_38010</name>
</gene>
<dbReference type="RefSeq" id="WP_174250780.1">
    <property type="nucleotide sequence ID" value="NZ_LR593887.1"/>
</dbReference>
<dbReference type="InterPro" id="IPR032774">
    <property type="entry name" value="WG_beta_rep"/>
</dbReference>
<evidence type="ECO:0000313" key="2">
    <source>
        <dbReference type="Proteomes" id="UP000464378"/>
    </source>
</evidence>
<keyword evidence="2" id="KW-1185">Reference proteome</keyword>